<feature type="region of interest" description="Disordered" evidence="1">
    <location>
        <begin position="93"/>
        <end position="149"/>
    </location>
</feature>
<proteinExistence type="predicted"/>
<reference evidence="2" key="1">
    <citation type="submission" date="2019-12" db="EMBL/GenBank/DDBJ databases">
        <title>Genome sequencing and annotation of Brassica cretica.</title>
        <authorList>
            <person name="Studholme D.J."/>
            <person name="Sarris P.F."/>
        </authorList>
    </citation>
    <scope>NUCLEOTIDE SEQUENCE</scope>
    <source>
        <strain evidence="2">PFS-102/07</strain>
        <tissue evidence="2">Leaf</tissue>
    </source>
</reference>
<gene>
    <name evidence="2" type="ORF">F2Q70_00038400</name>
</gene>
<protein>
    <submittedName>
        <fullName evidence="2">Uncharacterized protein</fullName>
    </submittedName>
</protein>
<evidence type="ECO:0000313" key="2">
    <source>
        <dbReference type="EMBL" id="KAF2590587.1"/>
    </source>
</evidence>
<name>A0A8S9KA09_BRACR</name>
<feature type="compositionally biased region" description="Basic and acidic residues" evidence="1">
    <location>
        <begin position="45"/>
        <end position="57"/>
    </location>
</feature>
<sequence>MSFERSSLIPQLFSGSRLSSIGTLPAFFLSRCKLAVCLHSLKHDKSVQTKRTKDSTRTKFHKERPWHGPQPSLRKPRAPSYYAKREADILQGNRVGALHCARSKDTSSRRSRRGRGDRTQQEAEIAEVPQKSRSQLTIEEEEWKQKRTR</sequence>
<feature type="region of interest" description="Disordered" evidence="1">
    <location>
        <begin position="45"/>
        <end position="81"/>
    </location>
</feature>
<evidence type="ECO:0000256" key="1">
    <source>
        <dbReference type="SAM" id="MobiDB-lite"/>
    </source>
</evidence>
<accession>A0A8S9KA09</accession>
<comment type="caution">
    <text evidence="2">The sequence shown here is derived from an EMBL/GenBank/DDBJ whole genome shotgun (WGS) entry which is preliminary data.</text>
</comment>
<dbReference type="AlphaFoldDB" id="A0A8S9KA09"/>
<dbReference type="EMBL" id="QGKY02000190">
    <property type="protein sequence ID" value="KAF2590587.1"/>
    <property type="molecule type" value="Genomic_DNA"/>
</dbReference>
<organism evidence="2">
    <name type="scientific">Brassica cretica</name>
    <name type="common">Mustard</name>
    <dbReference type="NCBI Taxonomy" id="69181"/>
    <lineage>
        <taxon>Eukaryota</taxon>
        <taxon>Viridiplantae</taxon>
        <taxon>Streptophyta</taxon>
        <taxon>Embryophyta</taxon>
        <taxon>Tracheophyta</taxon>
        <taxon>Spermatophyta</taxon>
        <taxon>Magnoliopsida</taxon>
        <taxon>eudicotyledons</taxon>
        <taxon>Gunneridae</taxon>
        <taxon>Pentapetalae</taxon>
        <taxon>rosids</taxon>
        <taxon>malvids</taxon>
        <taxon>Brassicales</taxon>
        <taxon>Brassicaceae</taxon>
        <taxon>Brassiceae</taxon>
        <taxon>Brassica</taxon>
    </lineage>
</organism>
<feature type="compositionally biased region" description="Basic and acidic residues" evidence="1">
    <location>
        <begin position="102"/>
        <end position="121"/>
    </location>
</feature>